<accession>A0A1Y6CYL0</accession>
<feature type="domain" description="Response regulatory" evidence="3">
    <location>
        <begin position="22"/>
        <end position="136"/>
    </location>
</feature>
<organism evidence="4 5">
    <name type="scientific">Methylomagnum ishizawai</name>
    <dbReference type="NCBI Taxonomy" id="1760988"/>
    <lineage>
        <taxon>Bacteria</taxon>
        <taxon>Pseudomonadati</taxon>
        <taxon>Pseudomonadota</taxon>
        <taxon>Gammaproteobacteria</taxon>
        <taxon>Methylococcales</taxon>
        <taxon>Methylococcaceae</taxon>
        <taxon>Methylomagnum</taxon>
    </lineage>
</organism>
<keyword evidence="1 2" id="KW-0597">Phosphoprotein</keyword>
<dbReference type="EMBL" id="FXAM01000001">
    <property type="protein sequence ID" value="SMF93643.1"/>
    <property type="molecule type" value="Genomic_DNA"/>
</dbReference>
<dbReference type="InterPro" id="IPR050595">
    <property type="entry name" value="Bact_response_regulator"/>
</dbReference>
<sequence>MEEQIEEELEAALDEVGNHLPTLLLVDDDPTFCGVLQSALAKRGFEVHTANDVEGGTALAERVDPEYAVIDLRIGYESGLVLVRRLHELDANTRIVMLTGFASIATAVEAIKLGAVHYLTKPADADEIVAALHKEGGDETVEIKEKPLSVRRLEWEHLQKVLVEHGGNISAAARALGMHRRTLQRKLEKRPVKE</sequence>
<dbReference type="GO" id="GO:0043565">
    <property type="term" value="F:sequence-specific DNA binding"/>
    <property type="evidence" value="ECO:0007669"/>
    <property type="project" value="InterPro"/>
</dbReference>
<dbReference type="PROSITE" id="PS50110">
    <property type="entry name" value="RESPONSE_REGULATORY"/>
    <property type="match status" value="1"/>
</dbReference>
<dbReference type="SUPFAM" id="SSF52172">
    <property type="entry name" value="CheY-like"/>
    <property type="match status" value="1"/>
</dbReference>
<gene>
    <name evidence="4" type="ORF">SAMN02949497_0930</name>
</gene>
<dbReference type="STRING" id="1760988.SAMN02949497_0930"/>
<proteinExistence type="predicted"/>
<dbReference type="Proteomes" id="UP000192923">
    <property type="component" value="Unassembled WGS sequence"/>
</dbReference>
<dbReference type="AlphaFoldDB" id="A0A1Y6CYL0"/>
<dbReference type="SMART" id="SM00448">
    <property type="entry name" value="REC"/>
    <property type="match status" value="1"/>
</dbReference>
<dbReference type="CDD" id="cd17563">
    <property type="entry name" value="REC_RegA-like"/>
    <property type="match status" value="1"/>
</dbReference>
<keyword evidence="5" id="KW-1185">Reference proteome</keyword>
<reference evidence="4 5" key="1">
    <citation type="submission" date="2016-12" db="EMBL/GenBank/DDBJ databases">
        <authorList>
            <person name="Song W.-J."/>
            <person name="Kurnit D.M."/>
        </authorList>
    </citation>
    <scope>NUCLEOTIDE SEQUENCE [LARGE SCALE GENOMIC DNA]</scope>
    <source>
        <strain evidence="4 5">175</strain>
    </source>
</reference>
<dbReference type="InterPro" id="IPR009057">
    <property type="entry name" value="Homeodomain-like_sf"/>
</dbReference>
<dbReference type="SUPFAM" id="SSF46689">
    <property type="entry name" value="Homeodomain-like"/>
    <property type="match status" value="1"/>
</dbReference>
<dbReference type="InterPro" id="IPR011006">
    <property type="entry name" value="CheY-like_superfamily"/>
</dbReference>
<dbReference type="PANTHER" id="PTHR44591:SF3">
    <property type="entry name" value="RESPONSE REGULATORY DOMAIN-CONTAINING PROTEIN"/>
    <property type="match status" value="1"/>
</dbReference>
<dbReference type="InterPro" id="IPR002197">
    <property type="entry name" value="HTH_Fis"/>
</dbReference>
<dbReference type="PRINTS" id="PR01590">
    <property type="entry name" value="HTHFIS"/>
</dbReference>
<dbReference type="Pfam" id="PF00072">
    <property type="entry name" value="Response_reg"/>
    <property type="match status" value="1"/>
</dbReference>
<evidence type="ECO:0000313" key="5">
    <source>
        <dbReference type="Proteomes" id="UP000192923"/>
    </source>
</evidence>
<evidence type="ECO:0000313" key="4">
    <source>
        <dbReference type="EMBL" id="SMF93643.1"/>
    </source>
</evidence>
<evidence type="ECO:0000256" key="1">
    <source>
        <dbReference type="ARBA" id="ARBA00022553"/>
    </source>
</evidence>
<name>A0A1Y6CYL0_9GAMM</name>
<dbReference type="PANTHER" id="PTHR44591">
    <property type="entry name" value="STRESS RESPONSE REGULATOR PROTEIN 1"/>
    <property type="match status" value="1"/>
</dbReference>
<evidence type="ECO:0000256" key="2">
    <source>
        <dbReference type="PROSITE-ProRule" id="PRU00169"/>
    </source>
</evidence>
<dbReference type="InterPro" id="IPR001789">
    <property type="entry name" value="Sig_transdc_resp-reg_receiver"/>
</dbReference>
<dbReference type="Pfam" id="PF02954">
    <property type="entry name" value="HTH_8"/>
    <property type="match status" value="1"/>
</dbReference>
<dbReference type="Gene3D" id="1.10.10.60">
    <property type="entry name" value="Homeodomain-like"/>
    <property type="match status" value="1"/>
</dbReference>
<evidence type="ECO:0000259" key="3">
    <source>
        <dbReference type="PROSITE" id="PS50110"/>
    </source>
</evidence>
<dbReference type="RefSeq" id="WP_085210387.1">
    <property type="nucleotide sequence ID" value="NZ_FXAM01000001.1"/>
</dbReference>
<dbReference type="OrthoDB" id="9802426at2"/>
<dbReference type="GO" id="GO:0000160">
    <property type="term" value="P:phosphorelay signal transduction system"/>
    <property type="evidence" value="ECO:0007669"/>
    <property type="project" value="InterPro"/>
</dbReference>
<protein>
    <submittedName>
        <fullName evidence="4">Two-component system, response regulator RegA</fullName>
    </submittedName>
</protein>
<dbReference type="Gene3D" id="3.40.50.2300">
    <property type="match status" value="1"/>
</dbReference>
<feature type="modified residue" description="4-aspartylphosphate" evidence="2">
    <location>
        <position position="71"/>
    </location>
</feature>